<dbReference type="Gene3D" id="3.90.550.10">
    <property type="entry name" value="Spore Coat Polysaccharide Biosynthesis Protein SpsA, Chain A"/>
    <property type="match status" value="1"/>
</dbReference>
<accession>A0A662ZKI2</accession>
<evidence type="ECO:0008006" key="3">
    <source>
        <dbReference type="Google" id="ProtNLM"/>
    </source>
</evidence>
<dbReference type="AlphaFoldDB" id="A0A662ZKI2"/>
<name>A0A662ZKI2_9GAMM</name>
<dbReference type="Proteomes" id="UP000243745">
    <property type="component" value="Unassembled WGS sequence"/>
</dbReference>
<dbReference type="EMBL" id="FOXF01000090">
    <property type="protein sequence ID" value="SFP80299.1"/>
    <property type="molecule type" value="Genomic_DNA"/>
</dbReference>
<dbReference type="SUPFAM" id="SSF53448">
    <property type="entry name" value="Nucleotide-diphospho-sugar transferases"/>
    <property type="match status" value="1"/>
</dbReference>
<proteinExistence type="predicted"/>
<organism evidence="1 2">
    <name type="scientific">Ruminobacter amylophilus</name>
    <dbReference type="NCBI Taxonomy" id="867"/>
    <lineage>
        <taxon>Bacteria</taxon>
        <taxon>Pseudomonadati</taxon>
        <taxon>Pseudomonadota</taxon>
        <taxon>Gammaproteobacteria</taxon>
        <taxon>Aeromonadales</taxon>
        <taxon>Succinivibrionaceae</taxon>
        <taxon>Ruminobacter</taxon>
    </lineage>
</organism>
<sequence>MYHFRSMTFLPPWAVTGSWFIAVPFLQSHKGLETDCVLNFDLDTLFLGSVVPLLEEITSKYKTGIFGGSERENRDKWMKQMNLKEVVNTPLYFNTGLMCYKADCSGLYDKFIRTLEQHCNFMYFPEQDFVNLHFKKKYPLANEFNAIWFNPTEGAI</sequence>
<reference evidence="1 2" key="1">
    <citation type="submission" date="2016-10" db="EMBL/GenBank/DDBJ databases">
        <authorList>
            <person name="Varghese N."/>
            <person name="Submissions S."/>
        </authorList>
    </citation>
    <scope>NUCLEOTIDE SEQUENCE [LARGE SCALE GENOMIC DNA]</scope>
    <source>
        <strain evidence="1 2">DSM 1361</strain>
    </source>
</reference>
<gene>
    <name evidence="1" type="ORF">SAMN02910344_02333</name>
</gene>
<evidence type="ECO:0000313" key="2">
    <source>
        <dbReference type="Proteomes" id="UP000243745"/>
    </source>
</evidence>
<keyword evidence="2" id="KW-1185">Reference proteome</keyword>
<dbReference type="InterPro" id="IPR029044">
    <property type="entry name" value="Nucleotide-diphossugar_trans"/>
</dbReference>
<protein>
    <recommendedName>
        <fullName evidence="3">Glycosyl transferase family 8</fullName>
    </recommendedName>
</protein>
<evidence type="ECO:0000313" key="1">
    <source>
        <dbReference type="EMBL" id="SFP80299.1"/>
    </source>
</evidence>